<proteinExistence type="predicted"/>
<dbReference type="GO" id="GO:2000641">
    <property type="term" value="P:regulation of early endosome to late endosome transport"/>
    <property type="evidence" value="ECO:0007669"/>
    <property type="project" value="InterPro"/>
</dbReference>
<dbReference type="AlphaFoldDB" id="A0A8S4FYQ1"/>
<evidence type="ECO:0000313" key="2">
    <source>
        <dbReference type="EMBL" id="CAG9133963.1"/>
    </source>
</evidence>
<organism evidence="2 3">
    <name type="scientific">Plutella xylostella</name>
    <name type="common">Diamondback moth</name>
    <name type="synonym">Plutella maculipennis</name>
    <dbReference type="NCBI Taxonomy" id="51655"/>
    <lineage>
        <taxon>Eukaryota</taxon>
        <taxon>Metazoa</taxon>
        <taxon>Ecdysozoa</taxon>
        <taxon>Arthropoda</taxon>
        <taxon>Hexapoda</taxon>
        <taxon>Insecta</taxon>
        <taxon>Pterygota</taxon>
        <taxon>Neoptera</taxon>
        <taxon>Endopterygota</taxon>
        <taxon>Lepidoptera</taxon>
        <taxon>Glossata</taxon>
        <taxon>Ditrysia</taxon>
        <taxon>Yponomeutoidea</taxon>
        <taxon>Plutellidae</taxon>
        <taxon>Plutella</taxon>
    </lineage>
</organism>
<evidence type="ECO:0000313" key="3">
    <source>
        <dbReference type="Proteomes" id="UP000653454"/>
    </source>
</evidence>
<dbReference type="PANTHER" id="PTHR36983">
    <property type="entry name" value="DNAJ HOMOLOG SUBFAMILY C MEMBER 13"/>
    <property type="match status" value="1"/>
</dbReference>
<dbReference type="PANTHER" id="PTHR36983:SF2">
    <property type="entry name" value="DNAJ HOMOLOG SUBFAMILY C MEMBER 13"/>
    <property type="match status" value="1"/>
</dbReference>
<dbReference type="GO" id="GO:0006898">
    <property type="term" value="P:receptor-mediated endocytosis"/>
    <property type="evidence" value="ECO:0007669"/>
    <property type="project" value="TreeGrafter"/>
</dbReference>
<dbReference type="GO" id="GO:0010008">
    <property type="term" value="C:endosome membrane"/>
    <property type="evidence" value="ECO:0007669"/>
    <property type="project" value="TreeGrafter"/>
</dbReference>
<keyword evidence="1" id="KW-1133">Transmembrane helix</keyword>
<dbReference type="GO" id="GO:0007032">
    <property type="term" value="P:endosome organization"/>
    <property type="evidence" value="ECO:0007669"/>
    <property type="project" value="InterPro"/>
</dbReference>
<dbReference type="EMBL" id="CAJHNJ030000070">
    <property type="protein sequence ID" value="CAG9133963.1"/>
    <property type="molecule type" value="Genomic_DNA"/>
</dbReference>
<name>A0A8S4FYQ1_PLUXY</name>
<keyword evidence="3" id="KW-1185">Reference proteome</keyword>
<protein>
    <submittedName>
        <fullName evidence="2">(diamondback moth) hypothetical protein</fullName>
    </submittedName>
</protein>
<keyword evidence="1" id="KW-0472">Membrane</keyword>
<feature type="transmembrane region" description="Helical" evidence="1">
    <location>
        <begin position="47"/>
        <end position="71"/>
    </location>
</feature>
<keyword evidence="1" id="KW-0812">Transmembrane</keyword>
<accession>A0A8S4FYQ1</accession>
<sequence>MLLYTGSNLLPIARFLRLTHMKEAFRADQVATLLYEVMQDNPEISKLYLTGVFYFMLLYTGSNLLPIARFLRLTHMKQALRADQSSSDIMQRSILGALLPEAMVCYLENHGPDKFAQIYLGEYDTPEAIWNSEMR</sequence>
<comment type="caution">
    <text evidence="2">The sequence shown here is derived from an EMBL/GenBank/DDBJ whole genome shotgun (WGS) entry which is preliminary data.</text>
</comment>
<gene>
    <name evidence="2" type="ORF">PLXY2_LOCUS12197</name>
</gene>
<evidence type="ECO:0000256" key="1">
    <source>
        <dbReference type="SAM" id="Phobius"/>
    </source>
</evidence>
<reference evidence="2" key="1">
    <citation type="submission" date="2020-11" db="EMBL/GenBank/DDBJ databases">
        <authorList>
            <person name="Whiteford S."/>
        </authorList>
    </citation>
    <scope>NUCLEOTIDE SEQUENCE</scope>
</reference>
<dbReference type="Proteomes" id="UP000653454">
    <property type="component" value="Unassembled WGS sequence"/>
</dbReference>
<dbReference type="InterPro" id="IPR044978">
    <property type="entry name" value="GRV2/DNAJC13"/>
</dbReference>